<name>A0A919K8Z6_9ACTN</name>
<keyword evidence="3" id="KW-0804">Transcription</keyword>
<dbReference type="Gene3D" id="1.10.10.60">
    <property type="entry name" value="Homeodomain-like"/>
    <property type="match status" value="2"/>
</dbReference>
<dbReference type="InterPro" id="IPR009057">
    <property type="entry name" value="Homeodomain-like_sf"/>
</dbReference>
<dbReference type="PANTHER" id="PTHR46796">
    <property type="entry name" value="HTH-TYPE TRANSCRIPTIONAL ACTIVATOR RHAS-RELATED"/>
    <property type="match status" value="1"/>
</dbReference>
<evidence type="ECO:0000256" key="1">
    <source>
        <dbReference type="ARBA" id="ARBA00023015"/>
    </source>
</evidence>
<dbReference type="RefSeq" id="WP_203785795.1">
    <property type="nucleotide sequence ID" value="NZ_BOMV01000065.1"/>
</dbReference>
<comment type="caution">
    <text evidence="5">The sequence shown here is derived from an EMBL/GenBank/DDBJ whole genome shotgun (WGS) entry which is preliminary data.</text>
</comment>
<dbReference type="InterPro" id="IPR032783">
    <property type="entry name" value="AraC_lig"/>
</dbReference>
<dbReference type="InterPro" id="IPR050204">
    <property type="entry name" value="AraC_XylS_family_regulators"/>
</dbReference>
<dbReference type="SUPFAM" id="SSF46689">
    <property type="entry name" value="Homeodomain-like"/>
    <property type="match status" value="2"/>
</dbReference>
<organism evidence="5 6">
    <name type="scientific">Paractinoplanes rishiriensis</name>
    <dbReference type="NCBI Taxonomy" id="1050105"/>
    <lineage>
        <taxon>Bacteria</taxon>
        <taxon>Bacillati</taxon>
        <taxon>Actinomycetota</taxon>
        <taxon>Actinomycetes</taxon>
        <taxon>Micromonosporales</taxon>
        <taxon>Micromonosporaceae</taxon>
        <taxon>Paractinoplanes</taxon>
    </lineage>
</organism>
<evidence type="ECO:0000313" key="5">
    <source>
        <dbReference type="EMBL" id="GIE98786.1"/>
    </source>
</evidence>
<dbReference type="Pfam" id="PF12852">
    <property type="entry name" value="Cupin_6"/>
    <property type="match status" value="1"/>
</dbReference>
<dbReference type="PROSITE" id="PS01124">
    <property type="entry name" value="HTH_ARAC_FAMILY_2"/>
    <property type="match status" value="1"/>
</dbReference>
<dbReference type="GO" id="GO:0043565">
    <property type="term" value="F:sequence-specific DNA binding"/>
    <property type="evidence" value="ECO:0007669"/>
    <property type="project" value="InterPro"/>
</dbReference>
<dbReference type="Pfam" id="PF12833">
    <property type="entry name" value="HTH_18"/>
    <property type="match status" value="1"/>
</dbReference>
<dbReference type="Proteomes" id="UP000636960">
    <property type="component" value="Unassembled WGS sequence"/>
</dbReference>
<proteinExistence type="predicted"/>
<accession>A0A919K8Z6</accession>
<dbReference type="InterPro" id="IPR018060">
    <property type="entry name" value="HTH_AraC"/>
</dbReference>
<gene>
    <name evidence="5" type="ORF">Ari01nite_62510</name>
</gene>
<dbReference type="PANTHER" id="PTHR46796:SF13">
    <property type="entry name" value="HTH-TYPE TRANSCRIPTIONAL ACTIVATOR RHAS"/>
    <property type="match status" value="1"/>
</dbReference>
<protein>
    <submittedName>
        <fullName evidence="5">AraC family transcriptional regulator</fullName>
    </submittedName>
</protein>
<dbReference type="AlphaFoldDB" id="A0A919K8Z6"/>
<feature type="domain" description="HTH araC/xylS-type" evidence="4">
    <location>
        <begin position="200"/>
        <end position="298"/>
    </location>
</feature>
<evidence type="ECO:0000259" key="4">
    <source>
        <dbReference type="PROSITE" id="PS01124"/>
    </source>
</evidence>
<dbReference type="GO" id="GO:0003700">
    <property type="term" value="F:DNA-binding transcription factor activity"/>
    <property type="evidence" value="ECO:0007669"/>
    <property type="project" value="InterPro"/>
</dbReference>
<evidence type="ECO:0000256" key="2">
    <source>
        <dbReference type="ARBA" id="ARBA00023125"/>
    </source>
</evidence>
<keyword evidence="2" id="KW-0238">DNA-binding</keyword>
<evidence type="ECO:0000313" key="6">
    <source>
        <dbReference type="Proteomes" id="UP000636960"/>
    </source>
</evidence>
<dbReference type="SMART" id="SM00342">
    <property type="entry name" value="HTH_ARAC"/>
    <property type="match status" value="1"/>
</dbReference>
<keyword evidence="6" id="KW-1185">Reference proteome</keyword>
<dbReference type="EMBL" id="BOMV01000065">
    <property type="protein sequence ID" value="GIE98786.1"/>
    <property type="molecule type" value="Genomic_DNA"/>
</dbReference>
<evidence type="ECO:0000256" key="3">
    <source>
        <dbReference type="ARBA" id="ARBA00023163"/>
    </source>
</evidence>
<keyword evidence="1" id="KW-0805">Transcription regulation</keyword>
<sequence length="299" mass="31912">MDVLSDVLTVLRTGRPRSALLTWHAPWAQEFAAVPGAAGFHVVLRGRCWLTRPGEAPLALQAGDVVFRPHGPAHTLSDDPSTRPVTAACHPAPDGPLFAVDEIGTPAGTGVTVTLCGAYELDPVLVHPLLLDLPDLIHVRAAHLPAADLLAAELERPRLGTDALVPALLETLLLYLLRAALDGHPGATGWPGALRDRPTAAALAAMHRDPARPWTVAALAAEARMSRATFARRFTALVGQPPLTYLTWWRLTTAARLLRRDDAPLAVVAKAAGYTSEFAFAAAFKRQHGIAPGRYRLSA</sequence>
<reference evidence="5" key="1">
    <citation type="submission" date="2021-01" db="EMBL/GenBank/DDBJ databases">
        <title>Whole genome shotgun sequence of Actinoplanes rishiriensis NBRC 108556.</title>
        <authorList>
            <person name="Komaki H."/>
            <person name="Tamura T."/>
        </authorList>
    </citation>
    <scope>NUCLEOTIDE SEQUENCE</scope>
    <source>
        <strain evidence="5">NBRC 108556</strain>
    </source>
</reference>